<dbReference type="SUPFAM" id="SSF52172">
    <property type="entry name" value="CheY-like"/>
    <property type="match status" value="1"/>
</dbReference>
<dbReference type="Gene3D" id="3.30.565.10">
    <property type="entry name" value="Histidine kinase-like ATPase, C-terminal domain"/>
    <property type="match status" value="1"/>
</dbReference>
<protein>
    <recommendedName>
        <fullName evidence="2">histidine kinase</fullName>
        <ecNumber evidence="2">2.7.13.3</ecNumber>
    </recommendedName>
</protein>
<dbReference type="InterPro" id="IPR001789">
    <property type="entry name" value="Sig_transdc_resp-reg_receiver"/>
</dbReference>
<name>A0A4R2GIN6_9BACT</name>
<keyword evidence="10" id="KW-0472">Membrane</keyword>
<feature type="transmembrane region" description="Helical" evidence="10">
    <location>
        <begin position="794"/>
        <end position="813"/>
    </location>
</feature>
<dbReference type="InterPro" id="IPR003594">
    <property type="entry name" value="HATPase_dom"/>
</dbReference>
<dbReference type="SUPFAM" id="SSF55874">
    <property type="entry name" value="ATPase domain of HSP90 chaperone/DNA topoisomerase II/histidine kinase"/>
    <property type="match status" value="1"/>
</dbReference>
<dbReference type="PROSITE" id="PS00041">
    <property type="entry name" value="HTH_ARAC_FAMILY_1"/>
    <property type="match status" value="1"/>
</dbReference>
<gene>
    <name evidence="14" type="ORF">EV194_105248</name>
</gene>
<dbReference type="SMART" id="SM00342">
    <property type="entry name" value="HTH_ARAC"/>
    <property type="match status" value="1"/>
</dbReference>
<dbReference type="InterPro" id="IPR005467">
    <property type="entry name" value="His_kinase_dom"/>
</dbReference>
<keyword evidence="4" id="KW-0808">Transferase</keyword>
<dbReference type="Gene3D" id="3.40.50.2300">
    <property type="match status" value="1"/>
</dbReference>
<organism evidence="14 15">
    <name type="scientific">Natronoflexus pectinivorans</name>
    <dbReference type="NCBI Taxonomy" id="682526"/>
    <lineage>
        <taxon>Bacteria</taxon>
        <taxon>Pseudomonadati</taxon>
        <taxon>Bacteroidota</taxon>
        <taxon>Bacteroidia</taxon>
        <taxon>Marinilabiliales</taxon>
        <taxon>Marinilabiliaceae</taxon>
        <taxon>Natronoflexus</taxon>
    </lineage>
</organism>
<comment type="caution">
    <text evidence="14">The sequence shown here is derived from an EMBL/GenBank/DDBJ whole genome shotgun (WGS) entry which is preliminary data.</text>
</comment>
<dbReference type="PANTHER" id="PTHR43547:SF2">
    <property type="entry name" value="HYBRID SIGNAL TRANSDUCTION HISTIDINE KINASE C"/>
    <property type="match status" value="1"/>
</dbReference>
<dbReference type="InterPro" id="IPR011047">
    <property type="entry name" value="Quinoprotein_ADH-like_sf"/>
</dbReference>
<dbReference type="PRINTS" id="PR00344">
    <property type="entry name" value="BCTRLSENSOR"/>
</dbReference>
<dbReference type="SMART" id="SM00448">
    <property type="entry name" value="REC"/>
    <property type="match status" value="1"/>
</dbReference>
<dbReference type="Gene3D" id="2.60.40.10">
    <property type="entry name" value="Immunoglobulins"/>
    <property type="match status" value="1"/>
</dbReference>
<evidence type="ECO:0000259" key="13">
    <source>
        <dbReference type="PROSITE" id="PS50110"/>
    </source>
</evidence>
<reference evidence="14 15" key="1">
    <citation type="submission" date="2019-03" db="EMBL/GenBank/DDBJ databases">
        <title>Genomic Encyclopedia of Type Strains, Phase IV (KMG-IV): sequencing the most valuable type-strain genomes for metagenomic binning, comparative biology and taxonomic classification.</title>
        <authorList>
            <person name="Goeker M."/>
        </authorList>
    </citation>
    <scope>NUCLEOTIDE SEQUENCE [LARGE SCALE GENOMIC DNA]</scope>
    <source>
        <strain evidence="14 15">DSM 24179</strain>
    </source>
</reference>
<evidence type="ECO:0000256" key="4">
    <source>
        <dbReference type="ARBA" id="ARBA00022679"/>
    </source>
</evidence>
<dbReference type="Pfam" id="PF00512">
    <property type="entry name" value="HisKA"/>
    <property type="match status" value="1"/>
</dbReference>
<feature type="domain" description="Response regulatory" evidence="13">
    <location>
        <begin position="1106"/>
        <end position="1221"/>
    </location>
</feature>
<dbReference type="FunFam" id="3.30.565.10:FF:000006">
    <property type="entry name" value="Sensor histidine kinase WalK"/>
    <property type="match status" value="1"/>
</dbReference>
<feature type="domain" description="HTH araC/xylS-type" evidence="11">
    <location>
        <begin position="1253"/>
        <end position="1352"/>
    </location>
</feature>
<dbReference type="Pfam" id="PF07494">
    <property type="entry name" value="Reg_prop"/>
    <property type="match status" value="4"/>
</dbReference>
<keyword evidence="10" id="KW-1133">Transmembrane helix</keyword>
<dbReference type="InterPro" id="IPR004358">
    <property type="entry name" value="Sig_transdc_His_kin-like_C"/>
</dbReference>
<keyword evidence="6" id="KW-0805">Transcription regulation</keyword>
<feature type="modified residue" description="4-aspartylphosphate" evidence="9">
    <location>
        <position position="1154"/>
    </location>
</feature>
<dbReference type="InterPro" id="IPR018060">
    <property type="entry name" value="HTH_AraC"/>
</dbReference>
<dbReference type="EC" id="2.7.13.3" evidence="2"/>
<keyword evidence="7" id="KW-0238">DNA-binding</keyword>
<dbReference type="InterPro" id="IPR015943">
    <property type="entry name" value="WD40/YVTN_repeat-like_dom_sf"/>
</dbReference>
<evidence type="ECO:0000256" key="7">
    <source>
        <dbReference type="ARBA" id="ARBA00023125"/>
    </source>
</evidence>
<dbReference type="PROSITE" id="PS50110">
    <property type="entry name" value="RESPONSE_REGULATORY"/>
    <property type="match status" value="1"/>
</dbReference>
<dbReference type="CDD" id="cd00075">
    <property type="entry name" value="HATPase"/>
    <property type="match status" value="1"/>
</dbReference>
<dbReference type="CDD" id="cd17574">
    <property type="entry name" value="REC_OmpR"/>
    <property type="match status" value="1"/>
</dbReference>
<dbReference type="Gene3D" id="2.130.10.10">
    <property type="entry name" value="YVTN repeat-like/Quinoprotein amine dehydrogenase"/>
    <property type="match status" value="2"/>
</dbReference>
<dbReference type="Proteomes" id="UP000295221">
    <property type="component" value="Unassembled WGS sequence"/>
</dbReference>
<dbReference type="InterPro" id="IPR018062">
    <property type="entry name" value="HTH_AraC-typ_CS"/>
</dbReference>
<dbReference type="Pfam" id="PF00072">
    <property type="entry name" value="Response_reg"/>
    <property type="match status" value="1"/>
</dbReference>
<evidence type="ECO:0000256" key="2">
    <source>
        <dbReference type="ARBA" id="ARBA00012438"/>
    </source>
</evidence>
<keyword evidence="15" id="KW-1185">Reference proteome</keyword>
<dbReference type="EMBL" id="SLWK01000005">
    <property type="protein sequence ID" value="TCO08440.1"/>
    <property type="molecule type" value="Genomic_DNA"/>
</dbReference>
<dbReference type="SUPFAM" id="SSF46689">
    <property type="entry name" value="Homeodomain-like"/>
    <property type="match status" value="1"/>
</dbReference>
<dbReference type="Gene3D" id="1.10.10.60">
    <property type="entry name" value="Homeodomain-like"/>
    <property type="match status" value="1"/>
</dbReference>
<comment type="catalytic activity">
    <reaction evidence="1">
        <text>ATP + protein L-histidine = ADP + protein N-phospho-L-histidine.</text>
        <dbReference type="EC" id="2.7.13.3"/>
    </reaction>
</comment>
<dbReference type="SMART" id="SM00387">
    <property type="entry name" value="HATPase_c"/>
    <property type="match status" value="1"/>
</dbReference>
<dbReference type="InterPro" id="IPR003661">
    <property type="entry name" value="HisK_dim/P_dom"/>
</dbReference>
<dbReference type="InterPro" id="IPR036890">
    <property type="entry name" value="HATPase_C_sf"/>
</dbReference>
<dbReference type="InterPro" id="IPR011123">
    <property type="entry name" value="Y_Y_Y"/>
</dbReference>
<dbReference type="CDD" id="cd00082">
    <property type="entry name" value="HisKA"/>
    <property type="match status" value="1"/>
</dbReference>
<evidence type="ECO:0000259" key="12">
    <source>
        <dbReference type="PROSITE" id="PS50109"/>
    </source>
</evidence>
<evidence type="ECO:0000256" key="8">
    <source>
        <dbReference type="ARBA" id="ARBA00023163"/>
    </source>
</evidence>
<dbReference type="SUPFAM" id="SSF50998">
    <property type="entry name" value="Quinoprotein alcohol dehydrogenase-like"/>
    <property type="match status" value="1"/>
</dbReference>
<keyword evidence="8" id="KW-0804">Transcription</keyword>
<dbReference type="SMART" id="SM00388">
    <property type="entry name" value="HisKA"/>
    <property type="match status" value="1"/>
</dbReference>
<dbReference type="InterPro" id="IPR013783">
    <property type="entry name" value="Ig-like_fold"/>
</dbReference>
<dbReference type="InterPro" id="IPR011006">
    <property type="entry name" value="CheY-like_superfamily"/>
</dbReference>
<dbReference type="GO" id="GO:0000155">
    <property type="term" value="F:phosphorelay sensor kinase activity"/>
    <property type="evidence" value="ECO:0007669"/>
    <property type="project" value="InterPro"/>
</dbReference>
<evidence type="ECO:0000313" key="15">
    <source>
        <dbReference type="Proteomes" id="UP000295221"/>
    </source>
</evidence>
<dbReference type="PROSITE" id="PS50109">
    <property type="entry name" value="HIS_KIN"/>
    <property type="match status" value="1"/>
</dbReference>
<evidence type="ECO:0000256" key="1">
    <source>
        <dbReference type="ARBA" id="ARBA00000085"/>
    </source>
</evidence>
<evidence type="ECO:0000256" key="10">
    <source>
        <dbReference type="SAM" id="Phobius"/>
    </source>
</evidence>
<dbReference type="PANTHER" id="PTHR43547">
    <property type="entry name" value="TWO-COMPONENT HISTIDINE KINASE"/>
    <property type="match status" value="1"/>
</dbReference>
<dbReference type="InterPro" id="IPR009057">
    <property type="entry name" value="Homeodomain-like_sf"/>
</dbReference>
<proteinExistence type="predicted"/>
<evidence type="ECO:0000259" key="11">
    <source>
        <dbReference type="PROSITE" id="PS01124"/>
    </source>
</evidence>
<dbReference type="GO" id="GO:0043565">
    <property type="term" value="F:sequence-specific DNA binding"/>
    <property type="evidence" value="ECO:0007669"/>
    <property type="project" value="InterPro"/>
</dbReference>
<evidence type="ECO:0000256" key="9">
    <source>
        <dbReference type="PROSITE-ProRule" id="PRU00169"/>
    </source>
</evidence>
<dbReference type="SUPFAM" id="SSF47384">
    <property type="entry name" value="Homodimeric domain of signal transducing histidine kinase"/>
    <property type="match status" value="1"/>
</dbReference>
<sequence length="1356" mass="154806">MPLFGIILSESTFSQLVSQQLFFRQLTTDNGLIHNNVYSIAQDRDGFIWFGTENGLQRHDGVDFKTYRYDPGDNNSIPGNVIYAIHKDLRGHLWIATNSGLARYNPAKGNFDRIGLMRDSNNQSEVLYSYYVPALAESADGVLYVSWGNHGIWKHNQKEDLMEPVTIKSLNGDRFSLGNITVMHFDKYNRLWLGSRTQGLFIYCPDKNTTLNFREGQKNSIGSNLIFSINEDKSHRVFVSHNKGLDIYCKTSEKFTAYEPSMSEQPFNGRWIWQIDSDQSGNLWFCSNDDGLHKMIDANLNFRSYFRDETIQGSLNDNNVQCFFEDRQGNKWVGTQRGGVNYVLNSNQSTFVAVQRNPFNNITLSSNRVTALSELNDSIIIIGTDGGGINFFNRNTHRIVSPDEFDYSICNAPDVILTIHVDEKKQIWVGGFLTGIRIYPKGNAKFTTYLNKADDPGALSHNDIRQIYKDSKEKIWITTNGGGLNRFLRDEKRFIHYLSDPSNNQTISSNYSLTIVEDHTGRLWLGTYEGLCRIDPITGEIQRFSESQNLIGEWVYVIYEDSNKEIWVGTNMGLHRFNRDRGVFQNYTSKIALPGEIITGIIEDYSHNLWIATSNGLVKYNPASSSTIHFSKLDGLPGNAFNNGASLRTSDGKLLFGTSEGLVYFDPNKIRENIDLPQIFITEYSHAPETGKRSHINNGEIITLSHHEAASVTFFFSALNFINASKNNYAYKLEGLDKQWNQAGNQKYASYTNLSPGKYLFTVKASNNNNLWNDEGAYIYLNITPPFWRTNVAYLLYSIVIALLLLLIWRYSFLKVTYAGQLKIQRIKAQRAEEIAKMKSDFFINVSHELSTPLSLIIAPVERLLKNEIYDKKMLISIQRNAHNLLNLINELIDTQKTENENHKKEYLISDLNEFIKVLVDDFREKGFEKDISFDLRCESNTLFFRFNPEEMKKALSNLISNAIKYNRQHGHIVIEVREFHSLKNGLHNYIQIIISDTGYGIHPKDLPFIFDRYYRATSGMISKKASHITGFGIGLYNTRKIIEAHNGSIQVNSEEGVGSSFLINLPYDKIFGQSKTPKRSSVKHTIQELKKQEKCGKERKKKKHSVVIAEDNAELLSLLKTIFESDYDVYPAEDGQTALNLATKLQPDIIITDIMMPGINGIELCQRLKSDIYVSHIPIIMLTALNTGDTIVKSYKLGADDYIAKPFNPEVLIVRTKNIIQLRELLKRKFVTEVKAEPSEITFTSKDEIFLSSLVKTIEDNLDNPDLNNEFLSSEMNMTTMTLYRKVKSLTGQSINPFIRTVRLKKAASLLRIGEMTVQEAAFLTGFNDIKYFRKCFQRQFGINPSETNIHCNVI</sequence>
<keyword evidence="3 9" id="KW-0597">Phosphoprotein</keyword>
<dbReference type="InterPro" id="IPR011110">
    <property type="entry name" value="Reg_prop"/>
</dbReference>
<dbReference type="Pfam" id="PF02518">
    <property type="entry name" value="HATPase_c"/>
    <property type="match status" value="1"/>
</dbReference>
<keyword evidence="5" id="KW-0418">Kinase</keyword>
<keyword evidence="10" id="KW-0812">Transmembrane</keyword>
<evidence type="ECO:0000256" key="3">
    <source>
        <dbReference type="ARBA" id="ARBA00022553"/>
    </source>
</evidence>
<evidence type="ECO:0000256" key="6">
    <source>
        <dbReference type="ARBA" id="ARBA00023015"/>
    </source>
</evidence>
<dbReference type="Gene3D" id="1.10.287.130">
    <property type="match status" value="1"/>
</dbReference>
<feature type="domain" description="Histidine kinase" evidence="12">
    <location>
        <begin position="845"/>
        <end position="1070"/>
    </location>
</feature>
<dbReference type="PROSITE" id="PS01124">
    <property type="entry name" value="HTH_ARAC_FAMILY_2"/>
    <property type="match status" value="1"/>
</dbReference>
<evidence type="ECO:0000313" key="14">
    <source>
        <dbReference type="EMBL" id="TCO08440.1"/>
    </source>
</evidence>
<dbReference type="InterPro" id="IPR036097">
    <property type="entry name" value="HisK_dim/P_sf"/>
</dbReference>
<dbReference type="Pfam" id="PF12833">
    <property type="entry name" value="HTH_18"/>
    <property type="match status" value="1"/>
</dbReference>
<dbReference type="GO" id="GO:0003700">
    <property type="term" value="F:DNA-binding transcription factor activity"/>
    <property type="evidence" value="ECO:0007669"/>
    <property type="project" value="InterPro"/>
</dbReference>
<evidence type="ECO:0000256" key="5">
    <source>
        <dbReference type="ARBA" id="ARBA00022777"/>
    </source>
</evidence>
<dbReference type="SUPFAM" id="SSF63829">
    <property type="entry name" value="Calcium-dependent phosphotriesterase"/>
    <property type="match status" value="2"/>
</dbReference>
<accession>A0A4R2GIN6</accession>
<dbReference type="Pfam" id="PF07495">
    <property type="entry name" value="Y_Y_Y"/>
    <property type="match status" value="1"/>
</dbReference>